<dbReference type="Proteomes" id="UP000254634">
    <property type="component" value="Unassembled WGS sequence"/>
</dbReference>
<proteinExistence type="predicted"/>
<feature type="transmembrane region" description="Helical" evidence="1">
    <location>
        <begin position="20"/>
        <end position="39"/>
    </location>
</feature>
<organism evidence="2 3">
    <name type="scientific">Streptococcus massiliensis</name>
    <dbReference type="NCBI Taxonomy" id="313439"/>
    <lineage>
        <taxon>Bacteria</taxon>
        <taxon>Bacillati</taxon>
        <taxon>Bacillota</taxon>
        <taxon>Bacilli</taxon>
        <taxon>Lactobacillales</taxon>
        <taxon>Streptococcaceae</taxon>
        <taxon>Streptococcus</taxon>
    </lineage>
</organism>
<feature type="transmembrane region" description="Helical" evidence="1">
    <location>
        <begin position="178"/>
        <end position="198"/>
    </location>
</feature>
<keyword evidence="1" id="KW-0472">Membrane</keyword>
<accession>A0A380KW10</accession>
<reference evidence="2" key="1">
    <citation type="submission" date="2018-06" db="EMBL/GenBank/DDBJ databases">
        <authorList>
            <consortium name="Pathogen Informatics"/>
            <person name="Doyle S."/>
        </authorList>
    </citation>
    <scope>NUCLEOTIDE SEQUENCE [LARGE SCALE GENOMIC DNA]</scope>
    <source>
        <strain evidence="2">NCTC13765</strain>
    </source>
</reference>
<keyword evidence="1" id="KW-0812">Transmembrane</keyword>
<gene>
    <name evidence="2" type="ORF">NCTC13765_00369</name>
</gene>
<feature type="transmembrane region" description="Helical" evidence="1">
    <location>
        <begin position="242"/>
        <end position="260"/>
    </location>
</feature>
<keyword evidence="3" id="KW-1185">Reference proteome</keyword>
<feature type="transmembrane region" description="Helical" evidence="1">
    <location>
        <begin position="116"/>
        <end position="141"/>
    </location>
</feature>
<evidence type="ECO:0000256" key="1">
    <source>
        <dbReference type="SAM" id="Phobius"/>
    </source>
</evidence>
<protein>
    <submittedName>
        <fullName evidence="2">ABC transporter permease</fullName>
    </submittedName>
</protein>
<dbReference type="STRING" id="1123307.GCA_000380065_01360"/>
<dbReference type="EMBL" id="UHFR01000005">
    <property type="protein sequence ID" value="SUN75928.1"/>
    <property type="molecule type" value="Genomic_DNA"/>
</dbReference>
<dbReference type="AlphaFoldDB" id="A0A380KW10"/>
<name>A0A380KW10_9STRE</name>
<feature type="transmembrane region" description="Helical" evidence="1">
    <location>
        <begin position="205"/>
        <end position="222"/>
    </location>
</feature>
<sequence length="267" mass="30637">MFRKLLKYEFKNVNKWYLGLYGMMLLLSVLIGALFSINFNHFHGSISTFSIAAQASENHAILLFFFALSFFGILSTLFISTLFLIIRRFKNNIYGREGYLTLTLPVNEHQIILSKLIAALIWTLLSFLTFLLSIAIMWFIISASVVPGFDWFQALTNAFNVWELFSESNFYLDVANQFFGIISNTLLIYLAISVGQLFENYRTPIAVAFYLIVSFVPSFFFVTGNPAVIVSTTPYYSNGLSILYYIITAILFYFGTYYILKNKVNLQ</sequence>
<dbReference type="RefSeq" id="WP_018372066.1">
    <property type="nucleotide sequence ID" value="NZ_UHFR01000005.1"/>
</dbReference>
<feature type="transmembrane region" description="Helical" evidence="1">
    <location>
        <begin position="59"/>
        <end position="86"/>
    </location>
</feature>
<dbReference type="OrthoDB" id="9816138at2"/>
<evidence type="ECO:0000313" key="2">
    <source>
        <dbReference type="EMBL" id="SUN75928.1"/>
    </source>
</evidence>
<keyword evidence="1" id="KW-1133">Transmembrane helix</keyword>
<evidence type="ECO:0000313" key="3">
    <source>
        <dbReference type="Proteomes" id="UP000254634"/>
    </source>
</evidence>